<accession>A0A5A7NRC4</accession>
<gene>
    <name evidence="10" type="ORF">NCCP1664_16020</name>
</gene>
<evidence type="ECO:0000259" key="8">
    <source>
        <dbReference type="Pfam" id="PF01028"/>
    </source>
</evidence>
<dbReference type="OrthoDB" id="9778962at2"/>
<keyword evidence="5" id="KW-0238">DNA-binding</keyword>
<keyword evidence="11" id="KW-1185">Reference proteome</keyword>
<comment type="similarity">
    <text evidence="2">Belongs to the type IB topoisomerase family.</text>
</comment>
<evidence type="ECO:0000259" key="9">
    <source>
        <dbReference type="Pfam" id="PF21338"/>
    </source>
</evidence>
<evidence type="ECO:0000256" key="1">
    <source>
        <dbReference type="ARBA" id="ARBA00000213"/>
    </source>
</evidence>
<dbReference type="SUPFAM" id="SSF55869">
    <property type="entry name" value="DNA topoisomerase I domain"/>
    <property type="match status" value="1"/>
</dbReference>
<dbReference type="Gene3D" id="1.10.132.120">
    <property type="match status" value="1"/>
</dbReference>
<dbReference type="PRINTS" id="PR00416">
    <property type="entry name" value="EUTPISMRASEI"/>
</dbReference>
<evidence type="ECO:0000256" key="5">
    <source>
        <dbReference type="ARBA" id="ARBA00023125"/>
    </source>
</evidence>
<dbReference type="Pfam" id="PF21338">
    <property type="entry name" value="Top1B_N_bact"/>
    <property type="match status" value="1"/>
</dbReference>
<feature type="region of interest" description="Disordered" evidence="7">
    <location>
        <begin position="200"/>
        <end position="219"/>
    </location>
</feature>
<dbReference type="RefSeq" id="WP_149956719.1">
    <property type="nucleotide sequence ID" value="NZ_BKDJ01000007.1"/>
</dbReference>
<dbReference type="GO" id="GO:0003677">
    <property type="term" value="F:DNA binding"/>
    <property type="evidence" value="ECO:0007669"/>
    <property type="project" value="UniProtKB-KW"/>
</dbReference>
<feature type="domain" description="DNA topoisomerase IB N-terminal" evidence="9">
    <location>
        <begin position="21"/>
        <end position="69"/>
    </location>
</feature>
<proteinExistence type="inferred from homology"/>
<protein>
    <recommendedName>
        <fullName evidence="3">DNA topoisomerase</fullName>
        <ecNumber evidence="3">5.6.2.1</ecNumber>
    </recommendedName>
</protein>
<evidence type="ECO:0000313" key="10">
    <source>
        <dbReference type="EMBL" id="GER23106.1"/>
    </source>
</evidence>
<dbReference type="Proteomes" id="UP000325307">
    <property type="component" value="Unassembled WGS sequence"/>
</dbReference>
<dbReference type="EC" id="5.6.2.1" evidence="3"/>
<evidence type="ECO:0000256" key="4">
    <source>
        <dbReference type="ARBA" id="ARBA00023029"/>
    </source>
</evidence>
<dbReference type="PROSITE" id="PS52038">
    <property type="entry name" value="TOPO_IB_2"/>
    <property type="match status" value="1"/>
</dbReference>
<dbReference type="InterPro" id="IPR049331">
    <property type="entry name" value="Top1B_N_bact"/>
</dbReference>
<feature type="domain" description="DNA topoisomerase I catalytic core eukaryotic-type" evidence="8">
    <location>
        <begin position="83"/>
        <end position="285"/>
    </location>
</feature>
<evidence type="ECO:0000256" key="2">
    <source>
        <dbReference type="ARBA" id="ARBA00006645"/>
    </source>
</evidence>
<evidence type="ECO:0000256" key="3">
    <source>
        <dbReference type="ARBA" id="ARBA00012891"/>
    </source>
</evidence>
<dbReference type="Gene3D" id="3.90.15.10">
    <property type="entry name" value="Topoisomerase I, Chain A, domain 3"/>
    <property type="match status" value="1"/>
</dbReference>
<evidence type="ECO:0000313" key="11">
    <source>
        <dbReference type="Proteomes" id="UP000325307"/>
    </source>
</evidence>
<dbReference type="Gene3D" id="3.30.66.10">
    <property type="entry name" value="DNA topoisomerase I domain"/>
    <property type="match status" value="1"/>
</dbReference>
<dbReference type="PANTHER" id="PTHR10290:SF3">
    <property type="entry name" value="DNA TOPOISOMERASE 1"/>
    <property type="match status" value="1"/>
</dbReference>
<dbReference type="AlphaFoldDB" id="A0A5A7NRC4"/>
<dbReference type="GO" id="GO:0003917">
    <property type="term" value="F:DNA topoisomerase type I (single strand cut, ATP-independent) activity"/>
    <property type="evidence" value="ECO:0007669"/>
    <property type="project" value="UniProtKB-EC"/>
</dbReference>
<dbReference type="InterPro" id="IPR013500">
    <property type="entry name" value="TopoI_cat_euk"/>
</dbReference>
<sequence>MDIVQVKPGRGGIRRDRGKDGFEYRTSTGRLIRAAATVRRIESLAIPPAWEQVWIATSPGAHVQATGVDAAGRTQYIYHPLWREARDAEKFARAQAFAARLPQLRRAVTRDLGSDASPRRAVAAAVRLIDRAALRVGAEDYARKNGSFGAVTLRRRHVRVEEEEVLLDFPGKSGQRWEIRLRDPQLASYLASLPRRPANAPALGGPVRRGKRTRWQQPTPGDVNAYIAQVAGPGFTAKDFRTWQGTVTAALSLAEAAEKGMDLAAAVKAAVKATAERLHNTPDVARSAYIDPRVIELFEQGRVADRALQPDRAVLQLLD</sequence>
<dbReference type="Pfam" id="PF01028">
    <property type="entry name" value="Topoisom_I"/>
    <property type="match status" value="1"/>
</dbReference>
<dbReference type="InterPro" id="IPR014711">
    <property type="entry name" value="TopoI_cat_a-hlx-sub_euk"/>
</dbReference>
<dbReference type="InterPro" id="IPR051062">
    <property type="entry name" value="Topoisomerase_IB"/>
</dbReference>
<evidence type="ECO:0000256" key="6">
    <source>
        <dbReference type="ARBA" id="ARBA00023235"/>
    </source>
</evidence>
<dbReference type="InterPro" id="IPR035447">
    <property type="entry name" value="DNA_topo_I_N_sf"/>
</dbReference>
<dbReference type="InterPro" id="IPR011010">
    <property type="entry name" value="DNA_brk_join_enz"/>
</dbReference>
<dbReference type="SUPFAM" id="SSF56349">
    <property type="entry name" value="DNA breaking-rejoining enzymes"/>
    <property type="match status" value="1"/>
</dbReference>
<dbReference type="PANTHER" id="PTHR10290">
    <property type="entry name" value="DNA TOPOISOMERASE I"/>
    <property type="match status" value="1"/>
</dbReference>
<evidence type="ECO:0000256" key="7">
    <source>
        <dbReference type="SAM" id="MobiDB-lite"/>
    </source>
</evidence>
<comment type="caution">
    <text evidence="10">The sequence shown here is derived from an EMBL/GenBank/DDBJ whole genome shotgun (WGS) entry which is preliminary data.</text>
</comment>
<name>A0A5A7NRC4_9MICC</name>
<dbReference type="InterPro" id="IPR001631">
    <property type="entry name" value="TopoI"/>
</dbReference>
<organism evidence="10 11">
    <name type="scientific">Zafaria cholistanensis</name>
    <dbReference type="NCBI Taxonomy" id="1682741"/>
    <lineage>
        <taxon>Bacteria</taxon>
        <taxon>Bacillati</taxon>
        <taxon>Actinomycetota</taxon>
        <taxon>Actinomycetes</taxon>
        <taxon>Micrococcales</taxon>
        <taxon>Micrococcaceae</taxon>
        <taxon>Zafaria</taxon>
    </lineage>
</organism>
<dbReference type="GO" id="GO:0006265">
    <property type="term" value="P:DNA topological change"/>
    <property type="evidence" value="ECO:0007669"/>
    <property type="project" value="InterPro"/>
</dbReference>
<keyword evidence="4" id="KW-0799">Topoisomerase</keyword>
<keyword evidence="6" id="KW-0413">Isomerase</keyword>
<comment type="catalytic activity">
    <reaction evidence="1">
        <text>ATP-independent breakage of single-stranded DNA, followed by passage and rejoining.</text>
        <dbReference type="EC" id="5.6.2.1"/>
    </reaction>
</comment>
<dbReference type="EMBL" id="BKDJ01000007">
    <property type="protein sequence ID" value="GER23106.1"/>
    <property type="molecule type" value="Genomic_DNA"/>
</dbReference>
<reference evidence="10 11" key="1">
    <citation type="submission" date="2019-09" db="EMBL/GenBank/DDBJ databases">
        <title>Arthrobacter zafarii sp. nov., a moderately thermotolerant and halotolerant actinobacterium isolated from Cholistan desert soil of Pakistan.</title>
        <authorList>
            <person name="Amin A."/>
            <person name="Ahmed I."/>
            <person name="Khalid N."/>
            <person name="Schumann P."/>
            <person name="Busse H.J."/>
            <person name="Khan I.U."/>
            <person name="Li S."/>
            <person name="Li W.J."/>
        </authorList>
    </citation>
    <scope>NUCLEOTIDE SEQUENCE [LARGE SCALE GENOMIC DNA]</scope>
    <source>
        <strain evidence="10 11">NCCP-1664</strain>
    </source>
</reference>